<keyword evidence="3" id="KW-1185">Reference proteome</keyword>
<dbReference type="EMBL" id="FXYF01000025">
    <property type="protein sequence ID" value="SMX50684.1"/>
    <property type="molecule type" value="Genomic_DNA"/>
</dbReference>
<protein>
    <submittedName>
        <fullName evidence="2">Uncharacterized protein</fullName>
    </submittedName>
</protein>
<evidence type="ECO:0000256" key="1">
    <source>
        <dbReference type="SAM" id="Phobius"/>
    </source>
</evidence>
<organism evidence="2 3">
    <name type="scientific">Maliponia aquimaris</name>
    <dbReference type="NCBI Taxonomy" id="1673631"/>
    <lineage>
        <taxon>Bacteria</taxon>
        <taxon>Pseudomonadati</taxon>
        <taxon>Pseudomonadota</taxon>
        <taxon>Alphaproteobacteria</taxon>
        <taxon>Rhodobacterales</taxon>
        <taxon>Paracoccaceae</taxon>
        <taxon>Maliponia</taxon>
    </lineage>
</organism>
<accession>A0A238L6G2</accession>
<dbReference type="AlphaFoldDB" id="A0A238L6G2"/>
<dbReference type="Proteomes" id="UP000207598">
    <property type="component" value="Unassembled WGS sequence"/>
</dbReference>
<keyword evidence="1" id="KW-0472">Membrane</keyword>
<dbReference type="OrthoDB" id="5198105at2"/>
<evidence type="ECO:0000313" key="3">
    <source>
        <dbReference type="Proteomes" id="UP000207598"/>
    </source>
</evidence>
<dbReference type="RefSeq" id="WP_094023631.1">
    <property type="nucleotide sequence ID" value="NZ_FXYF01000025.1"/>
</dbReference>
<feature type="transmembrane region" description="Helical" evidence="1">
    <location>
        <begin position="12"/>
        <end position="32"/>
    </location>
</feature>
<reference evidence="2 3" key="1">
    <citation type="submission" date="2017-05" db="EMBL/GenBank/DDBJ databases">
        <authorList>
            <person name="Song R."/>
            <person name="Chenine A.L."/>
            <person name="Ruprecht R.M."/>
        </authorList>
    </citation>
    <scope>NUCLEOTIDE SEQUENCE [LARGE SCALE GENOMIC DNA]</scope>
    <source>
        <strain evidence="2 3">CECT 8898</strain>
    </source>
</reference>
<sequence>MKIGHSGKAAILFGLGAMMIYLVMFLGTLRYLTDLAVVLPFDLRPTGYSQVDAAVLLEALGEAGRQYYLMRQVPLDTLYPALLALTLISTLRWRAAEFGPTLMTSIGVPLAILAATFDYLENLGIGLMLLFGADPTLVQATSTATMLKSALTSAAILAVVAAVAAVLLRRMSRQRA</sequence>
<feature type="transmembrane region" description="Helical" evidence="1">
    <location>
        <begin position="107"/>
        <end position="130"/>
    </location>
</feature>
<name>A0A238L6G2_9RHOB</name>
<evidence type="ECO:0000313" key="2">
    <source>
        <dbReference type="EMBL" id="SMX50684.1"/>
    </source>
</evidence>
<keyword evidence="1" id="KW-0812">Transmembrane</keyword>
<keyword evidence="1" id="KW-1133">Transmembrane helix</keyword>
<feature type="transmembrane region" description="Helical" evidence="1">
    <location>
        <begin position="77"/>
        <end position="95"/>
    </location>
</feature>
<feature type="transmembrane region" description="Helical" evidence="1">
    <location>
        <begin position="150"/>
        <end position="168"/>
    </location>
</feature>
<gene>
    <name evidence="2" type="ORF">MAA8898_04924</name>
</gene>
<proteinExistence type="predicted"/>